<name>A0A2W4F622_9HYPH</name>
<accession>A0A2W4F622</accession>
<gene>
    <name evidence="2" type="ORF">CPY51_03630</name>
</gene>
<keyword evidence="1" id="KW-0472">Membrane</keyword>
<evidence type="ECO:0000313" key="2">
    <source>
        <dbReference type="EMBL" id="PZM16440.1"/>
    </source>
</evidence>
<sequence>MHGSYFAILLGATTLVCWMGAGVAAVLQTDHELHNGEMKGVSEQVSLGLTAAGVLSAVAMAVMLAWP</sequence>
<comment type="caution">
    <text evidence="2">The sequence shown here is derived from an EMBL/GenBank/DDBJ whole genome shotgun (WGS) entry which is preliminary data.</text>
</comment>
<dbReference type="RefSeq" id="WP_111158706.1">
    <property type="nucleotide sequence ID" value="NZ_PCDP01000002.1"/>
</dbReference>
<reference evidence="2 3" key="1">
    <citation type="journal article" date="2018" name="Sci. Rep.">
        <title>Rhizobium tumorigenes sp. nov., a novel plant tumorigenic bacterium isolated from cane gall tumors on thornless blackberry.</title>
        <authorList>
            <person name="Kuzmanovi N."/>
            <person name="Smalla K."/>
            <person name="Gronow S."/>
            <person name="PuBawska J."/>
        </authorList>
    </citation>
    <scope>NUCLEOTIDE SEQUENCE [LARGE SCALE GENOMIC DNA]</scope>
    <source>
        <strain evidence="2 3">CCBAU 85046</strain>
    </source>
</reference>
<keyword evidence="1" id="KW-0812">Transmembrane</keyword>
<evidence type="ECO:0000256" key="1">
    <source>
        <dbReference type="SAM" id="Phobius"/>
    </source>
</evidence>
<evidence type="ECO:0000313" key="3">
    <source>
        <dbReference type="Proteomes" id="UP000248925"/>
    </source>
</evidence>
<proteinExistence type="predicted"/>
<dbReference type="EMBL" id="PCDP01000002">
    <property type="protein sequence ID" value="PZM16440.1"/>
    <property type="molecule type" value="Genomic_DNA"/>
</dbReference>
<dbReference type="Proteomes" id="UP000248925">
    <property type="component" value="Unassembled WGS sequence"/>
</dbReference>
<keyword evidence="1" id="KW-1133">Transmembrane helix</keyword>
<feature type="transmembrane region" description="Helical" evidence="1">
    <location>
        <begin position="6"/>
        <end position="27"/>
    </location>
</feature>
<dbReference type="AlphaFoldDB" id="A0A2W4F622"/>
<dbReference type="OrthoDB" id="8400763at2"/>
<organism evidence="2 3">
    <name type="scientific">Rhizobium tubonense</name>
    <dbReference type="NCBI Taxonomy" id="484088"/>
    <lineage>
        <taxon>Bacteria</taxon>
        <taxon>Pseudomonadati</taxon>
        <taxon>Pseudomonadota</taxon>
        <taxon>Alphaproteobacteria</taxon>
        <taxon>Hyphomicrobiales</taxon>
        <taxon>Rhizobiaceae</taxon>
        <taxon>Rhizobium/Agrobacterium group</taxon>
        <taxon>Rhizobium</taxon>
    </lineage>
</organism>
<keyword evidence="3" id="KW-1185">Reference proteome</keyword>
<feature type="transmembrane region" description="Helical" evidence="1">
    <location>
        <begin position="47"/>
        <end position="66"/>
    </location>
</feature>
<protein>
    <submittedName>
        <fullName evidence="2">Uncharacterized protein</fullName>
    </submittedName>
</protein>